<dbReference type="GO" id="GO:0046872">
    <property type="term" value="F:metal ion binding"/>
    <property type="evidence" value="ECO:0007669"/>
    <property type="project" value="UniProtKB-KW"/>
</dbReference>
<dbReference type="SFLD" id="SFLDF00294">
    <property type="entry name" value="7_8-didemethyl-8-hydroxy-5-dea"/>
    <property type="match status" value="1"/>
</dbReference>
<dbReference type="RefSeq" id="WP_137302605.1">
    <property type="nucleotide sequence ID" value="NZ_BMVD01000004.1"/>
</dbReference>
<dbReference type="NCBIfam" id="TIGR00423">
    <property type="entry name" value="CofH family radical SAM protein"/>
    <property type="match status" value="1"/>
</dbReference>
<dbReference type="InterPro" id="IPR013785">
    <property type="entry name" value="Aldolase_TIM"/>
</dbReference>
<keyword evidence="9" id="KW-0004">4Fe-4S</keyword>
<feature type="compositionally biased region" description="Basic and acidic residues" evidence="18">
    <location>
        <begin position="433"/>
        <end position="449"/>
    </location>
</feature>
<comment type="similarity">
    <text evidence="4">In the C-terminal section; belongs to the radical SAM superfamily. CofH family.</text>
</comment>
<dbReference type="InterPro" id="IPR006638">
    <property type="entry name" value="Elp3/MiaA/NifB-like_rSAM"/>
</dbReference>
<keyword evidence="11" id="KW-0949">S-adenosyl-L-methionine</keyword>
<dbReference type="InterPro" id="IPR020050">
    <property type="entry name" value="FO_synthase_su2"/>
</dbReference>
<dbReference type="NCBIfam" id="TIGR03551">
    <property type="entry name" value="F420_cofH"/>
    <property type="match status" value="1"/>
</dbReference>
<dbReference type="SFLD" id="SFLDG01388">
    <property type="entry name" value="7_8-didemethyl-8-hydroxy-5-dea"/>
    <property type="match status" value="2"/>
</dbReference>
<feature type="domain" description="Radical SAM core" evidence="19">
    <location>
        <begin position="528"/>
        <end position="766"/>
    </location>
</feature>
<proteinExistence type="inferred from homology"/>
<keyword evidence="15" id="KW-0456">Lyase</keyword>
<dbReference type="InterPro" id="IPR045567">
    <property type="entry name" value="CofH/MnqC-like_C"/>
</dbReference>
<dbReference type="HAMAP" id="MF_01612">
    <property type="entry name" value="FO_synth_sub2"/>
    <property type="match status" value="1"/>
</dbReference>
<reference evidence="20 23" key="2">
    <citation type="submission" date="2020-04" db="EMBL/GenBank/DDBJ databases">
        <title>Genome sequence of Streptomyces galbus strain I339.</title>
        <authorList>
            <person name="Silva E.A.N."/>
            <person name="Merces M."/>
            <person name="Castelo Branco A.P.O.T."/>
            <person name="Vasconcelos P.C."/>
            <person name="Costa N.P."/>
            <person name="Marinho G.C.S."/>
            <person name="Oliveira C.J.B."/>
            <person name="Araujo D."/>
            <person name="Rodrigues Junior V.S."/>
            <person name="Almeida R."/>
            <person name="Silva Filho U.R."/>
            <person name="Andrade A.S.A."/>
            <person name="Cibulski S.P."/>
        </authorList>
    </citation>
    <scope>NUCLEOTIDE SEQUENCE [LARGE SCALE GENOMIC DNA]</scope>
    <source>
        <strain evidence="20 23">I339</strain>
    </source>
</reference>
<dbReference type="PANTHER" id="PTHR43076:SF1">
    <property type="entry name" value="LIPOYL SYNTHASE 2"/>
    <property type="match status" value="1"/>
</dbReference>
<keyword evidence="23" id="KW-1185">Reference proteome</keyword>
<evidence type="ECO:0000256" key="1">
    <source>
        <dbReference type="ARBA" id="ARBA00001966"/>
    </source>
</evidence>
<evidence type="ECO:0000256" key="17">
    <source>
        <dbReference type="ARBA" id="ARBA00048974"/>
    </source>
</evidence>
<evidence type="ECO:0000256" key="18">
    <source>
        <dbReference type="SAM" id="MobiDB-lite"/>
    </source>
</evidence>
<comment type="cofactor">
    <cofactor evidence="1">
        <name>[4Fe-4S] cluster</name>
        <dbReference type="ChEBI" id="CHEBI:49883"/>
    </cofactor>
</comment>
<dbReference type="PANTHER" id="PTHR43076">
    <property type="entry name" value="FO SYNTHASE (COFH)"/>
    <property type="match status" value="1"/>
</dbReference>
<dbReference type="NCBIfam" id="TIGR03550">
    <property type="entry name" value="F420_cofG"/>
    <property type="match status" value="1"/>
</dbReference>
<evidence type="ECO:0000256" key="11">
    <source>
        <dbReference type="ARBA" id="ARBA00022691"/>
    </source>
</evidence>
<dbReference type="HAMAP" id="MF_01611">
    <property type="entry name" value="FO_synth_sub1"/>
    <property type="match status" value="1"/>
</dbReference>
<keyword evidence="14" id="KW-0411">Iron-sulfur</keyword>
<evidence type="ECO:0000256" key="12">
    <source>
        <dbReference type="ARBA" id="ARBA00022723"/>
    </source>
</evidence>
<dbReference type="SFLD" id="SFLDG01389">
    <property type="entry name" value="menaquinone_synthsis_involved"/>
    <property type="match status" value="1"/>
</dbReference>
<dbReference type="EC" id="2.5.1.147" evidence="7"/>
<dbReference type="GO" id="GO:0051539">
    <property type="term" value="F:4 iron, 4 sulfur cluster binding"/>
    <property type="evidence" value="ECO:0007669"/>
    <property type="project" value="UniProtKB-KW"/>
</dbReference>
<dbReference type="InterPro" id="IPR034405">
    <property type="entry name" value="F420"/>
</dbReference>
<dbReference type="STRING" id="33898.GCA_000772895_07849"/>
<dbReference type="SUPFAM" id="SSF102114">
    <property type="entry name" value="Radical SAM enzymes"/>
    <property type="match status" value="2"/>
</dbReference>
<dbReference type="PROSITE" id="PS51918">
    <property type="entry name" value="RADICAL_SAM"/>
    <property type="match status" value="2"/>
</dbReference>
<dbReference type="SFLD" id="SFLDG01064">
    <property type="entry name" value="F420__menaquinone_cofactor_bio"/>
    <property type="match status" value="3"/>
</dbReference>
<protein>
    <recommendedName>
        <fullName evidence="8">FO synthase</fullName>
        <ecNumber evidence="7">2.5.1.147</ecNumber>
        <ecNumber evidence="6">4.3.1.32</ecNumber>
    </recommendedName>
</protein>
<comment type="function">
    <text evidence="2">Catalyzes the radical-mediated synthesis of 7,8-didemethyl-8-hydroxy-5-deazariboflavin (FO) from 5-amino-6-(D-ribitylamino)uracil and L-tyrosine.</text>
</comment>
<dbReference type="InterPro" id="IPR019940">
    <property type="entry name" value="CofH_family"/>
</dbReference>
<organism evidence="21 22">
    <name type="scientific">Streptomyces galbus</name>
    <dbReference type="NCBI Taxonomy" id="33898"/>
    <lineage>
        <taxon>Bacteria</taxon>
        <taxon>Bacillati</taxon>
        <taxon>Actinomycetota</taxon>
        <taxon>Actinomycetes</taxon>
        <taxon>Kitasatosporales</taxon>
        <taxon>Streptomycetaceae</taxon>
        <taxon>Streptomyces</taxon>
    </lineage>
</organism>
<dbReference type="CDD" id="cd01335">
    <property type="entry name" value="Radical_SAM"/>
    <property type="match status" value="2"/>
</dbReference>
<evidence type="ECO:0000256" key="10">
    <source>
        <dbReference type="ARBA" id="ARBA00022679"/>
    </source>
</evidence>
<comment type="catalytic activity">
    <reaction evidence="16">
        <text>5-amino-6-(D-ribitylamino)uracil + L-tyrosine + S-adenosyl-L-methionine = 5-amino-5-(4-hydroxybenzyl)-6-(D-ribitylimino)-5,6-dihydrouracil + 2-iminoacetate + 5'-deoxyadenosine + L-methionine + H(+)</text>
        <dbReference type="Rhea" id="RHEA:55200"/>
        <dbReference type="ChEBI" id="CHEBI:15378"/>
        <dbReference type="ChEBI" id="CHEBI:15934"/>
        <dbReference type="ChEBI" id="CHEBI:17319"/>
        <dbReference type="ChEBI" id="CHEBI:57844"/>
        <dbReference type="ChEBI" id="CHEBI:58315"/>
        <dbReference type="ChEBI" id="CHEBI:59789"/>
        <dbReference type="ChEBI" id="CHEBI:77846"/>
        <dbReference type="ChEBI" id="CHEBI:85936"/>
        <dbReference type="EC" id="2.5.1.147"/>
    </reaction>
</comment>
<keyword evidence="10" id="KW-0808">Transferase</keyword>
<dbReference type="SFLD" id="SFLDF00293">
    <property type="entry name" value="((2_3_4_5-tetrahydroxypentyl)a"/>
    <property type="match status" value="1"/>
</dbReference>
<dbReference type="SFLD" id="SFLDF00343">
    <property type="entry name" value="aminofutalosine_synthase_(mqnE"/>
    <property type="match status" value="1"/>
</dbReference>
<dbReference type="NCBIfam" id="NF006687">
    <property type="entry name" value="PRK09234.1"/>
    <property type="match status" value="1"/>
</dbReference>
<evidence type="ECO:0000256" key="15">
    <source>
        <dbReference type="ARBA" id="ARBA00023239"/>
    </source>
</evidence>
<dbReference type="NCBIfam" id="NF005609">
    <property type="entry name" value="PRK07360.1"/>
    <property type="match status" value="1"/>
</dbReference>
<evidence type="ECO:0000256" key="4">
    <source>
        <dbReference type="ARBA" id="ARBA00010051"/>
    </source>
</evidence>
<dbReference type="InterPro" id="IPR019939">
    <property type="entry name" value="CofG_family"/>
</dbReference>
<dbReference type="Proteomes" id="UP000308632">
    <property type="component" value="Unassembled WGS sequence"/>
</dbReference>
<dbReference type="SMART" id="SM00729">
    <property type="entry name" value="Elp3"/>
    <property type="match status" value="2"/>
</dbReference>
<dbReference type="Pfam" id="PF19288">
    <property type="entry name" value="CofH_C"/>
    <property type="match status" value="1"/>
</dbReference>
<dbReference type="UniPathway" id="UPA00072"/>
<evidence type="ECO:0000256" key="14">
    <source>
        <dbReference type="ARBA" id="ARBA00023014"/>
    </source>
</evidence>
<evidence type="ECO:0000256" key="8">
    <source>
        <dbReference type="ARBA" id="ARBA00022220"/>
    </source>
</evidence>
<dbReference type="EC" id="4.3.1.32" evidence="6"/>
<gene>
    <name evidence="21" type="ORF">E4U92_24480</name>
    <name evidence="20" type="ORF">HF200_23395</name>
</gene>
<evidence type="ECO:0000259" key="19">
    <source>
        <dbReference type="PROSITE" id="PS51918"/>
    </source>
</evidence>
<evidence type="ECO:0000313" key="20">
    <source>
        <dbReference type="EMBL" id="NKQ27281.1"/>
    </source>
</evidence>
<dbReference type="InterPro" id="IPR058240">
    <property type="entry name" value="rSAM_sf"/>
</dbReference>
<feature type="region of interest" description="Disordered" evidence="18">
    <location>
        <begin position="424"/>
        <end position="449"/>
    </location>
</feature>
<evidence type="ECO:0000256" key="13">
    <source>
        <dbReference type="ARBA" id="ARBA00023004"/>
    </source>
</evidence>
<evidence type="ECO:0000256" key="2">
    <source>
        <dbReference type="ARBA" id="ARBA00003692"/>
    </source>
</evidence>
<evidence type="ECO:0000256" key="7">
    <source>
        <dbReference type="ARBA" id="ARBA00012289"/>
    </source>
</evidence>
<comment type="caution">
    <text evidence="21">The sequence shown here is derived from an EMBL/GenBank/DDBJ whole genome shotgun (WGS) entry which is preliminary data.</text>
</comment>
<evidence type="ECO:0000256" key="3">
    <source>
        <dbReference type="ARBA" id="ARBA00004712"/>
    </source>
</evidence>
<dbReference type="FunFam" id="3.20.20.70:FF:000134">
    <property type="entry name" value="7,8-didemethyl-8-hydroxy-5-deazariboflavin synthase"/>
    <property type="match status" value="1"/>
</dbReference>
<dbReference type="EMBL" id="SZPR01000019">
    <property type="protein sequence ID" value="TKT07025.1"/>
    <property type="molecule type" value="Genomic_DNA"/>
</dbReference>
<dbReference type="Proteomes" id="UP000744032">
    <property type="component" value="Unassembled WGS sequence"/>
</dbReference>
<dbReference type="GO" id="GO:0044689">
    <property type="term" value="F:7,8-didemethyl-8-hydroxy-5-deazariboflavin synthase activity"/>
    <property type="evidence" value="ECO:0007669"/>
    <property type="project" value="UniProtKB-EC"/>
</dbReference>
<feature type="domain" description="Radical SAM core" evidence="19">
    <location>
        <begin position="69"/>
        <end position="319"/>
    </location>
</feature>
<dbReference type="GO" id="GO:0141093">
    <property type="term" value="F:5-amino-6-(D-ribitylamino)uracil--L-tyrosine 4-hydroxyphenyl transferase activity"/>
    <property type="evidence" value="ECO:0007669"/>
    <property type="project" value="UniProtKB-EC"/>
</dbReference>
<keyword evidence="13" id="KW-0408">Iron</keyword>
<dbReference type="Gene3D" id="3.20.20.70">
    <property type="entry name" value="Aldolase class I"/>
    <property type="match status" value="2"/>
</dbReference>
<comment type="catalytic activity">
    <reaction evidence="17">
        <text>5-amino-5-(4-hydroxybenzyl)-6-(D-ribitylimino)-5,6-dihydrouracil + S-adenosyl-L-methionine = 7,8-didemethyl-8-hydroxy-5-deazariboflavin + 5'-deoxyadenosine + L-methionine + NH4(+) + H(+)</text>
        <dbReference type="Rhea" id="RHEA:55204"/>
        <dbReference type="ChEBI" id="CHEBI:15378"/>
        <dbReference type="ChEBI" id="CHEBI:17319"/>
        <dbReference type="ChEBI" id="CHEBI:28938"/>
        <dbReference type="ChEBI" id="CHEBI:57844"/>
        <dbReference type="ChEBI" id="CHEBI:59789"/>
        <dbReference type="ChEBI" id="CHEBI:59904"/>
        <dbReference type="ChEBI" id="CHEBI:85936"/>
        <dbReference type="EC" id="4.3.1.32"/>
    </reaction>
</comment>
<reference evidence="21 22" key="1">
    <citation type="submission" date="2019-04" db="EMBL/GenBank/DDBJ databases">
        <title>Streptomyces lasaliensis sp.nov., an Actinomycete isolated from soil which produces the polyether antibiotic lasalocid.</title>
        <authorList>
            <person name="Erwin G."/>
            <person name="Haber C."/>
        </authorList>
    </citation>
    <scope>NUCLEOTIDE SEQUENCE [LARGE SCALE GENOMIC DNA]</scope>
    <source>
        <strain evidence="21 22">DSM 40089</strain>
    </source>
</reference>
<evidence type="ECO:0000256" key="6">
    <source>
        <dbReference type="ARBA" id="ARBA00012126"/>
    </source>
</evidence>
<comment type="similarity">
    <text evidence="5">In the N-terminal section; belongs to the radical SAM superfamily. CofG family.</text>
</comment>
<dbReference type="Pfam" id="PF04055">
    <property type="entry name" value="Radical_SAM"/>
    <property type="match status" value="2"/>
</dbReference>
<dbReference type="AlphaFoldDB" id="A0A4U5WWV3"/>
<dbReference type="NCBIfam" id="NF004884">
    <property type="entry name" value="PRK06245.1"/>
    <property type="match status" value="1"/>
</dbReference>
<evidence type="ECO:0000256" key="5">
    <source>
        <dbReference type="ARBA" id="ARBA00010826"/>
    </source>
</evidence>
<evidence type="ECO:0000313" key="21">
    <source>
        <dbReference type="EMBL" id="TKT07025.1"/>
    </source>
</evidence>
<evidence type="ECO:0000313" key="22">
    <source>
        <dbReference type="Proteomes" id="UP000308632"/>
    </source>
</evidence>
<evidence type="ECO:0000313" key="23">
    <source>
        <dbReference type="Proteomes" id="UP000744032"/>
    </source>
</evidence>
<comment type="pathway">
    <text evidence="3">Cofactor biosynthesis; coenzyme F0 biosynthesis.</text>
</comment>
<dbReference type="InterPro" id="IPR007197">
    <property type="entry name" value="rSAM"/>
</dbReference>
<accession>A0A4U5WWV3</accession>
<dbReference type="SFLD" id="SFLDS00029">
    <property type="entry name" value="Radical_SAM"/>
    <property type="match status" value="3"/>
</dbReference>
<dbReference type="EMBL" id="JAAXMD010000256">
    <property type="protein sequence ID" value="NKQ27281.1"/>
    <property type="molecule type" value="Genomic_DNA"/>
</dbReference>
<name>A0A4U5WWV3_STRGB</name>
<sequence length="861" mass="94099">MTNPATPGTGPTENSLRRALKRARDGVALDVSEAAVLLQARGEHLEDLAASAARVRDAGLDAAGRPGVITYSKSVFVPLTRLCRDKCHYCTFVTVPGKLRRAGHGMFLSPDEVLDIARKGAALGCKEALITLGDKPEDRWPEAREWLDAHGYDDTIAYVRAVSVRILEETGLLPHLNPGVLSWTDFQRLKPVAPSMGMMLETTATRLWSEPGGPHYGSPDKEPAVRLRVLEDAGRSSVPFTSGLLIGIGETYEERAESLFALRKVARAHHGIQELIIQNFRAKPDTAMRGMPDAELDELVATVAVARHIMGPSACLQAPPNLVDGEYGRLIGAGIDDWGGVSPLTIDHVNPERPWPQIEELTERSRAAGFELRERLCVYPEFVRRGEPWLDPRLLPHVRALADPETGLAREDAVVEGRPWQEPEEVFTPTGRTDLHTSIDTEGRTSDRREDFDEVYGDWEALREAAAPGMVPERIDTDVRQALATAADDPTKLTDAEALALLHADGPALDALARVADDVRRSAVGDEVTYIVTRNINFTNVCYTGCRFCAFAQRRTDADAYTLSLEQVADRAQQAWEVGAVEVCMQGGIHPDLPGTAYFDIARAVKERVPGMHVHAFSPMEVVNGATRTGLSIREWLTAAKEAGLDTIPGTAAEILDDEVRWVLTKGKLPAATWIEVVETAHELGIRSSSTMMYGHVDQPRHWLGHLRTLASLQQRTGGFTEFVTLPFIHTNAPVYLAGIARPGPSMRDNRAVTAMARLLLHPWIPNIQTSWVKLGTEGAAEMLRSGANDLGGTLMEETISRMAGSSYGSYKSVKDLIAVAEAAGRPARPRTTVYGEVPEERVRAAEASDGHLPDLLPVLD</sequence>
<evidence type="ECO:0000256" key="9">
    <source>
        <dbReference type="ARBA" id="ARBA00022485"/>
    </source>
</evidence>
<keyword evidence="12" id="KW-0479">Metal-binding</keyword>
<evidence type="ECO:0000256" key="16">
    <source>
        <dbReference type="ARBA" id="ARBA00048468"/>
    </source>
</evidence>